<comment type="caution">
    <text evidence="3">The sequence shown here is derived from an EMBL/GenBank/DDBJ whole genome shotgun (WGS) entry which is preliminary data.</text>
</comment>
<organism evidence="3 4">
    <name type="scientific">Nannochloropsis gaditana</name>
    <dbReference type="NCBI Taxonomy" id="72520"/>
    <lineage>
        <taxon>Eukaryota</taxon>
        <taxon>Sar</taxon>
        <taxon>Stramenopiles</taxon>
        <taxon>Ochrophyta</taxon>
        <taxon>Eustigmatophyceae</taxon>
        <taxon>Eustigmatales</taxon>
        <taxon>Monodopsidaceae</taxon>
        <taxon>Nannochloropsis</taxon>
    </lineage>
</organism>
<evidence type="ECO:0000313" key="4">
    <source>
        <dbReference type="Proteomes" id="UP000019335"/>
    </source>
</evidence>
<feature type="compositionally biased region" description="Low complexity" evidence="1">
    <location>
        <begin position="164"/>
        <end position="181"/>
    </location>
</feature>
<proteinExistence type="predicted"/>
<feature type="signal peptide" evidence="2">
    <location>
        <begin position="1"/>
        <end position="26"/>
    </location>
</feature>
<dbReference type="Proteomes" id="UP000019335">
    <property type="component" value="Chromosome 4"/>
</dbReference>
<feature type="region of interest" description="Disordered" evidence="1">
    <location>
        <begin position="81"/>
        <end position="110"/>
    </location>
</feature>
<gene>
    <name evidence="3" type="ORF">Naga_100636g1</name>
</gene>
<evidence type="ECO:0000256" key="2">
    <source>
        <dbReference type="SAM" id="SignalP"/>
    </source>
</evidence>
<dbReference type="OrthoDB" id="10253115at2759"/>
<feature type="chain" id="PRO_5004901335" evidence="2">
    <location>
        <begin position="27"/>
        <end position="359"/>
    </location>
</feature>
<name>W7TY95_9STRA</name>
<feature type="region of interest" description="Disordered" evidence="1">
    <location>
        <begin position="151"/>
        <end position="241"/>
    </location>
</feature>
<evidence type="ECO:0000313" key="3">
    <source>
        <dbReference type="EMBL" id="EWM28453.1"/>
    </source>
</evidence>
<protein>
    <submittedName>
        <fullName evidence="3">Uncharacterized protein</fullName>
    </submittedName>
</protein>
<reference evidence="3 4" key="1">
    <citation type="journal article" date="2014" name="Mol. Plant">
        <title>Chromosome Scale Genome Assembly and Transcriptome Profiling of Nannochloropsis gaditana in Nitrogen Depletion.</title>
        <authorList>
            <person name="Corteggiani Carpinelli E."/>
            <person name="Telatin A."/>
            <person name="Vitulo N."/>
            <person name="Forcato C."/>
            <person name="D'Angelo M."/>
            <person name="Schiavon R."/>
            <person name="Vezzi A."/>
            <person name="Giacometti G.M."/>
            <person name="Morosinotto T."/>
            <person name="Valle G."/>
        </authorList>
    </citation>
    <scope>NUCLEOTIDE SEQUENCE [LARGE SCALE GENOMIC DNA]</scope>
    <source>
        <strain evidence="3 4">B-31</strain>
    </source>
</reference>
<feature type="region of interest" description="Disordered" evidence="1">
    <location>
        <begin position="255"/>
        <end position="287"/>
    </location>
</feature>
<dbReference type="AlphaFoldDB" id="W7TY95"/>
<evidence type="ECO:0000256" key="1">
    <source>
        <dbReference type="SAM" id="MobiDB-lite"/>
    </source>
</evidence>
<dbReference type="EMBL" id="AZIL01000294">
    <property type="protein sequence ID" value="EWM28453.1"/>
    <property type="molecule type" value="Genomic_DNA"/>
</dbReference>
<accession>W7TY95</accession>
<keyword evidence="4" id="KW-1185">Reference proteome</keyword>
<sequence>MRRGRCRIHALVSHCFSVLLITFVLQALLEQNGGNDQNPFNVHAFQIPTRTQLNSKPERQPSSRAHHTALSSSPFDDFFLLDDPFHQRRPSPPPPSSTAGSLPPGTHVHIADLQGPGLVMGRDADGQYVLQCHVAGQSMPVLVRRPASQLYVRGPDDTRPDRAPTTPSSSSFPSSPITSATRPESASLDQAQRREEAGGEGRGSYRVLHDPKTGKTYAIYHTSPRPRFQGSTGSRPLAQKRVRLSPGREELRDFFLSRQGPGGPMANTATMSSTPSSPLSYPRPPLPSSEGVYSPSVSWEGLRRTGLPRPTACFIRCVLPRVHARLLPFLPFLHLLFPFGRAIPSAVSLSGGLFSAWGT</sequence>
<keyword evidence="2" id="KW-0732">Signal</keyword>